<name>A0A371IHA0_MUCPR</name>
<evidence type="ECO:0000313" key="2">
    <source>
        <dbReference type="Proteomes" id="UP000257109"/>
    </source>
</evidence>
<dbReference type="AlphaFoldDB" id="A0A371IHA0"/>
<dbReference type="InterPro" id="IPR043502">
    <property type="entry name" value="DNA/RNA_pol_sf"/>
</dbReference>
<feature type="non-terminal residue" evidence="1">
    <location>
        <position position="1"/>
    </location>
</feature>
<dbReference type="OrthoDB" id="1435697at2759"/>
<dbReference type="Proteomes" id="UP000257109">
    <property type="component" value="Unassembled WGS sequence"/>
</dbReference>
<dbReference type="InterPro" id="IPR043128">
    <property type="entry name" value="Rev_trsase/Diguanyl_cyclase"/>
</dbReference>
<gene>
    <name evidence="1" type="ORF">CR513_00490</name>
</gene>
<accession>A0A371IHA0</accession>
<dbReference type="PANTHER" id="PTHR24559:SF437">
    <property type="entry name" value="RNA-DIRECTED DNA POLYMERASE HOMOLOG"/>
    <property type="match status" value="1"/>
</dbReference>
<dbReference type="InterPro" id="IPR053134">
    <property type="entry name" value="RNA-dir_DNA_polymerase"/>
</dbReference>
<protein>
    <recommendedName>
        <fullName evidence="3">Retrovirus-related Pol polyprotein from transposon 17.6</fullName>
    </recommendedName>
</protein>
<organism evidence="1 2">
    <name type="scientific">Mucuna pruriens</name>
    <name type="common">Velvet bean</name>
    <name type="synonym">Dolichos pruriens</name>
    <dbReference type="NCBI Taxonomy" id="157652"/>
    <lineage>
        <taxon>Eukaryota</taxon>
        <taxon>Viridiplantae</taxon>
        <taxon>Streptophyta</taxon>
        <taxon>Embryophyta</taxon>
        <taxon>Tracheophyta</taxon>
        <taxon>Spermatophyta</taxon>
        <taxon>Magnoliopsida</taxon>
        <taxon>eudicotyledons</taxon>
        <taxon>Gunneridae</taxon>
        <taxon>Pentapetalae</taxon>
        <taxon>rosids</taxon>
        <taxon>fabids</taxon>
        <taxon>Fabales</taxon>
        <taxon>Fabaceae</taxon>
        <taxon>Papilionoideae</taxon>
        <taxon>50 kb inversion clade</taxon>
        <taxon>NPAAA clade</taxon>
        <taxon>indigoferoid/millettioid clade</taxon>
        <taxon>Phaseoleae</taxon>
        <taxon>Mucuna</taxon>
    </lineage>
</organism>
<dbReference type="PANTHER" id="PTHR24559">
    <property type="entry name" value="TRANSPOSON TY3-I GAG-POL POLYPROTEIN"/>
    <property type="match status" value="1"/>
</dbReference>
<comment type="caution">
    <text evidence="1">The sequence shown here is derived from an EMBL/GenBank/DDBJ whole genome shotgun (WGS) entry which is preliminary data.</text>
</comment>
<dbReference type="SUPFAM" id="SSF56672">
    <property type="entry name" value="DNA/RNA polymerases"/>
    <property type="match status" value="1"/>
</dbReference>
<proteinExistence type="predicted"/>
<reference evidence="1" key="1">
    <citation type="submission" date="2018-05" db="EMBL/GenBank/DDBJ databases">
        <title>Draft genome of Mucuna pruriens seed.</title>
        <authorList>
            <person name="Nnadi N.E."/>
            <person name="Vos R."/>
            <person name="Hasami M.H."/>
            <person name="Devisetty U.K."/>
            <person name="Aguiy J.C."/>
        </authorList>
    </citation>
    <scope>NUCLEOTIDE SEQUENCE [LARGE SCALE GENOMIC DNA]</scope>
    <source>
        <strain evidence="1">JCA_2017</strain>
    </source>
</reference>
<dbReference type="Gene3D" id="3.30.70.270">
    <property type="match status" value="1"/>
</dbReference>
<keyword evidence="2" id="KW-1185">Reference proteome</keyword>
<evidence type="ECO:0000313" key="1">
    <source>
        <dbReference type="EMBL" id="RDY14446.1"/>
    </source>
</evidence>
<dbReference type="EMBL" id="QJKJ01000074">
    <property type="protein sequence ID" value="RDY14446.1"/>
    <property type="molecule type" value="Genomic_DNA"/>
</dbReference>
<sequence length="153" mass="17974">MKGRKKKKERKVVRKATVGGKMEPKKCLIGCTLERNLSYRDAYRKNPKESKEIQKQFGKLIEKGWVRENMSPCAMPKKDGTWRMLVYMVGLSCHLNTFIRLMYHVLRSLIDKCLVVCFDDILIHTTCLNDNLLHVRNVLEILRKETDKFMESP</sequence>
<evidence type="ECO:0008006" key="3">
    <source>
        <dbReference type="Google" id="ProtNLM"/>
    </source>
</evidence>